<protein>
    <submittedName>
        <fullName evidence="2">Uncharacterized protein</fullName>
    </submittedName>
</protein>
<dbReference type="AlphaFoldDB" id="A0A9N8ESG3"/>
<feature type="region of interest" description="Disordered" evidence="1">
    <location>
        <begin position="770"/>
        <end position="791"/>
    </location>
</feature>
<evidence type="ECO:0000313" key="2">
    <source>
        <dbReference type="EMBL" id="CAB9525918.1"/>
    </source>
</evidence>
<dbReference type="Proteomes" id="UP001153069">
    <property type="component" value="Unassembled WGS sequence"/>
</dbReference>
<organism evidence="2 3">
    <name type="scientific">Seminavis robusta</name>
    <dbReference type="NCBI Taxonomy" id="568900"/>
    <lineage>
        <taxon>Eukaryota</taxon>
        <taxon>Sar</taxon>
        <taxon>Stramenopiles</taxon>
        <taxon>Ochrophyta</taxon>
        <taxon>Bacillariophyta</taxon>
        <taxon>Bacillariophyceae</taxon>
        <taxon>Bacillariophycidae</taxon>
        <taxon>Naviculales</taxon>
        <taxon>Naviculaceae</taxon>
        <taxon>Seminavis</taxon>
    </lineage>
</organism>
<sequence>MQTENDQQSDITDVDLDAVTCGEYGVDAITLNGRHSQLQNHNDTLSRSLEKGHETLATYFAVSPCFNILKHGRSKRYSQLEVANSASDAVNALLVLEEFPSLAAKTFSGYHDEHPVYNFGYLPDLPELFPLAFFVFNNFEANILDRIFKLYPEAINQPCGKWSSLLEYACSDSQHMRLPTVKWIASNTAQNCDTAKPILAFFSGGRLEEMSHDAEQNILEILLSKSPRFRIWNKDSEVKKLVDTCVSLTCASLGFESELVLQLVEKLPFEYRVLNLTRSFIYFNSDTIDLVELMLPKLSEIQFFHDDCVEDDEFYFDLDFFYDDHAVASWVRVVGLLAKAMNLRKLSLSIPTEIVCHSQDAIDAVKNLLHQHLQFSATNVHLRLINCCPGDTGWLFEDEVDGEDSDNDSYCDDRDTFGKARDTVRDMLRAKAIDHPMEFVNNQCIKLLLDSFRTGQGTTNKRSMVEEIVLHDLYNVHLEYLAKLGTHTKSLKLAPTTVKSLTANSHSLCKVWKQPCPNPRSCCGSQGLKDLALLRCYNQSIVVKMATFVTKPLHGQRLVKLRLEGQKSLIRPRKGELRYDVTEDLVSTLGCVTLEQLQFSSAVGHKLQLPLFAAAVKMCRHLKRLELVGLDFRRCDQRSVVEWFLEMIEGSVNKVLEFLLLESEQRYHFINRDAESLFTGAPYSDYIGGEYKVKIQYLLWLARFGWRKMSSDDTKAQELIEVLWNVNSVSFSDLATQVDPRYPRSEQQAEKDKNGVLYGLLREKPSLWCSPSVHTQPSPIRGGNKRKFGQL</sequence>
<comment type="caution">
    <text evidence="2">The sequence shown here is derived from an EMBL/GenBank/DDBJ whole genome shotgun (WGS) entry which is preliminary data.</text>
</comment>
<evidence type="ECO:0000256" key="1">
    <source>
        <dbReference type="SAM" id="MobiDB-lite"/>
    </source>
</evidence>
<reference evidence="2" key="1">
    <citation type="submission" date="2020-06" db="EMBL/GenBank/DDBJ databases">
        <authorList>
            <consortium name="Plant Systems Biology data submission"/>
        </authorList>
    </citation>
    <scope>NUCLEOTIDE SEQUENCE</scope>
    <source>
        <strain evidence="2">D6</strain>
    </source>
</reference>
<name>A0A9N8ESG3_9STRA</name>
<accession>A0A9N8ESG3</accession>
<gene>
    <name evidence="2" type="ORF">SEMRO_1748_G295130.1</name>
</gene>
<keyword evidence="3" id="KW-1185">Reference proteome</keyword>
<evidence type="ECO:0000313" key="3">
    <source>
        <dbReference type="Proteomes" id="UP001153069"/>
    </source>
</evidence>
<proteinExistence type="predicted"/>
<dbReference type="EMBL" id="CAICTM010001746">
    <property type="protein sequence ID" value="CAB9525918.1"/>
    <property type="molecule type" value="Genomic_DNA"/>
</dbReference>